<dbReference type="RefSeq" id="WP_249286774.1">
    <property type="nucleotide sequence ID" value="NZ_JACRWC010000059.1"/>
</dbReference>
<dbReference type="InterPro" id="IPR007253">
    <property type="entry name" value="Cell_wall-bd_2"/>
</dbReference>
<dbReference type="PANTHER" id="PTHR30032">
    <property type="entry name" value="N-ACETYLMURAMOYL-L-ALANINE AMIDASE-RELATED"/>
    <property type="match status" value="1"/>
</dbReference>
<dbReference type="AlphaFoldDB" id="A0A923NAS4"/>
<dbReference type="SUPFAM" id="SSF51126">
    <property type="entry name" value="Pectin lyase-like"/>
    <property type="match status" value="1"/>
</dbReference>
<dbReference type="Proteomes" id="UP000644115">
    <property type="component" value="Unassembled WGS sequence"/>
</dbReference>
<keyword evidence="2" id="KW-1185">Reference proteome</keyword>
<dbReference type="InterPro" id="IPR011050">
    <property type="entry name" value="Pectin_lyase_fold/virulence"/>
</dbReference>
<gene>
    <name evidence="1" type="ORF">H8876_04865</name>
</gene>
<dbReference type="PANTHER" id="PTHR30032:SF8">
    <property type="entry name" value="GERMINATION-SPECIFIC N-ACETYLMURAMOYL-L-ALANINE AMIDASE"/>
    <property type="match status" value="1"/>
</dbReference>
<evidence type="ECO:0000313" key="1">
    <source>
        <dbReference type="EMBL" id="MBC5999325.1"/>
    </source>
</evidence>
<comment type="caution">
    <text evidence="1">The sequence shown here is derived from an EMBL/GenBank/DDBJ whole genome shotgun (WGS) entry which is preliminary data.</text>
</comment>
<sequence>MTASAARNVAKTGDTEYATLDAAVAAAQDGDTVTLLASTSIDENVIIQKNITLNLAGQTLLANANLQAEGQLNITDTNGGKIILQQDKTQNNNDSASIISKGTDAKITLDKGSVMVIGSFRTGYAFYARDGGTIVINGGTVDAQDAALTGNNTTGDMNFEVNGGVLTAKQGPAIYMPGQISLKITGGTLNGGISLRMGHVVISGGTINAATDNLDDPKDYYAYSGNAWLPDALYVFGGTYTSASGNDLELQITGGTFNCENGKGSGIAIYDIGKTAQKMNTSISGNTVVKTNAKSRDAYQILSLSDIGVDNPKTGYGNAEYTGKAESSISGGTFSTSPVKYVADGKVAIKFTSGQNENYYVGTEKEIQAIVKDAKANDAIDVLKGSVNLKITTGGVKVTNSGGTVTVNDEAVKQNDTITTADRDIFGDTTVVRYAGATRYDTALETADALKRSLGVDKFNNIIIADGNNYPDALAGSYLAKVKKAPLILVDRSIASENTICEYIDANLTDKGTVYLLGGKNAITQRFEKSLENNKVVRLAGNTRYETNLKILEEANAAKQDLLVCTGEGFADSLSASAVGEPILLVDNSGLLDNQTKYLKKADVKDVYLIGGSDVVKSKIATAMKEYDQDGKVERIAGDNRYKTSVAVAQKFFSDKNDTVVLAYAMNFPDGLAGGPLAMSLDSPLLLVDESGVQDAADYAKTAGVQKAVVLGGEKLISNTSVAKIIQ</sequence>
<evidence type="ECO:0000313" key="2">
    <source>
        <dbReference type="Proteomes" id="UP000644115"/>
    </source>
</evidence>
<name>A0A923NAS4_9FIRM</name>
<accession>A0A923NAS4</accession>
<dbReference type="Gene3D" id="3.40.50.12090">
    <property type="match status" value="2"/>
</dbReference>
<dbReference type="Pfam" id="PF04122">
    <property type="entry name" value="CW_binding_2"/>
    <property type="match status" value="3"/>
</dbReference>
<dbReference type="EMBL" id="JACRWC010000059">
    <property type="protein sequence ID" value="MBC5999325.1"/>
    <property type="molecule type" value="Genomic_DNA"/>
</dbReference>
<dbReference type="InterPro" id="IPR051922">
    <property type="entry name" value="Bact_Sporulation_Assoc"/>
</dbReference>
<reference evidence="1" key="1">
    <citation type="submission" date="2020-08" db="EMBL/GenBank/DDBJ databases">
        <authorList>
            <person name="Liu C."/>
            <person name="Sun Q."/>
        </authorList>
    </citation>
    <scope>NUCLEOTIDE SEQUENCE</scope>
    <source>
        <strain evidence="1">BX16</strain>
    </source>
</reference>
<organism evidence="1 2">
    <name type="scientific">Lentihominibacter faecis</name>
    <dbReference type="NCBI Taxonomy" id="2764712"/>
    <lineage>
        <taxon>Bacteria</taxon>
        <taxon>Bacillati</taxon>
        <taxon>Bacillota</taxon>
        <taxon>Clostridia</taxon>
        <taxon>Peptostreptococcales</taxon>
        <taxon>Anaerovoracaceae</taxon>
        <taxon>Lentihominibacter</taxon>
    </lineage>
</organism>
<proteinExistence type="predicted"/>
<protein>
    <submittedName>
        <fullName evidence="1">Cell wall-binding repeat-containing protein</fullName>
    </submittedName>
</protein>